<name>S2J5Y4_MUCC1</name>
<dbReference type="VEuPathDB" id="FungiDB:HMPREF1544_08199"/>
<accession>S2J5Y4</accession>
<gene>
    <name evidence="1" type="ORF">HMPREF1544_08199</name>
</gene>
<organism evidence="1 2">
    <name type="scientific">Mucor circinelloides f. circinelloides (strain 1006PhL)</name>
    <name type="common">Mucormycosis agent</name>
    <name type="synonym">Calyptromyces circinelloides</name>
    <dbReference type="NCBI Taxonomy" id="1220926"/>
    <lineage>
        <taxon>Eukaryota</taxon>
        <taxon>Fungi</taxon>
        <taxon>Fungi incertae sedis</taxon>
        <taxon>Mucoromycota</taxon>
        <taxon>Mucoromycotina</taxon>
        <taxon>Mucoromycetes</taxon>
        <taxon>Mucorales</taxon>
        <taxon>Mucorineae</taxon>
        <taxon>Mucoraceae</taxon>
        <taxon>Mucor</taxon>
    </lineage>
</organism>
<keyword evidence="2" id="KW-1185">Reference proteome</keyword>
<evidence type="ECO:0000313" key="1">
    <source>
        <dbReference type="EMBL" id="EPB85069.1"/>
    </source>
</evidence>
<sequence>MSEQQQQQQQSRIFKPTETEITPKLISLFENIDTLINEYVVNTGEYSLEKVQRFVGWHVCQNFYQTFCYAFAPPAESRSTAWNIFQRDEYAKYCNEQQMKNLPIETYSYMQRIFSARFKDIKANDPAYHRQLMESAKEANAKHPRNLDVDERGKAFLRDIKSLSTSLKYMHFNDDMHYILLMSHVAKKTKVFSKRVITSKGGAEDAFREIEVELDGMKLLDCLNNKVYEASGRQAAENAMRIAAAASASSSIEAEDERENALEGNVVEEGDDGEFIPERDAEDGQTREERLDEDFIPGANQDDDSMITAEGIEISSIAIPRIVRGVTAINPIKLSKIKNDLRLVLIERYNKAMKTTRKNFPWKIFSGPNATHEFRGWKWDTQPTSFEEIDETIMAELLEKLNKQGIKIRQGRSSLKAFKKLAQ</sequence>
<dbReference type="Proteomes" id="UP000014254">
    <property type="component" value="Unassembled WGS sequence"/>
</dbReference>
<dbReference type="AlphaFoldDB" id="S2J5Y4"/>
<protein>
    <submittedName>
        <fullName evidence="1">Uncharacterized protein</fullName>
    </submittedName>
</protein>
<dbReference type="OrthoDB" id="10484060at2759"/>
<dbReference type="EMBL" id="KE124022">
    <property type="protein sequence ID" value="EPB85069.1"/>
    <property type="molecule type" value="Genomic_DNA"/>
</dbReference>
<evidence type="ECO:0000313" key="2">
    <source>
        <dbReference type="Proteomes" id="UP000014254"/>
    </source>
</evidence>
<dbReference type="InParanoid" id="S2J5Y4"/>
<proteinExistence type="predicted"/>
<dbReference type="OMA" id="GPNATHE"/>
<reference evidence="2" key="1">
    <citation type="submission" date="2013-05" db="EMBL/GenBank/DDBJ databases">
        <title>The Genome sequence of Mucor circinelloides f. circinelloides 1006PhL.</title>
        <authorList>
            <consortium name="The Broad Institute Genomics Platform"/>
            <person name="Cuomo C."/>
            <person name="Earl A."/>
            <person name="Findley K."/>
            <person name="Lee S.C."/>
            <person name="Walker B."/>
            <person name="Young S."/>
            <person name="Zeng Q."/>
            <person name="Gargeya S."/>
            <person name="Fitzgerald M."/>
            <person name="Haas B."/>
            <person name="Abouelleil A."/>
            <person name="Allen A.W."/>
            <person name="Alvarado L."/>
            <person name="Arachchi H.M."/>
            <person name="Berlin A.M."/>
            <person name="Chapman S.B."/>
            <person name="Gainer-Dewar J."/>
            <person name="Goldberg J."/>
            <person name="Griggs A."/>
            <person name="Gujja S."/>
            <person name="Hansen M."/>
            <person name="Howarth C."/>
            <person name="Imamovic A."/>
            <person name="Ireland A."/>
            <person name="Larimer J."/>
            <person name="McCowan C."/>
            <person name="Murphy C."/>
            <person name="Pearson M."/>
            <person name="Poon T.W."/>
            <person name="Priest M."/>
            <person name="Roberts A."/>
            <person name="Saif S."/>
            <person name="Shea T."/>
            <person name="Sisk P."/>
            <person name="Sykes S."/>
            <person name="Wortman J."/>
            <person name="Nusbaum C."/>
            <person name="Birren B."/>
        </authorList>
    </citation>
    <scope>NUCLEOTIDE SEQUENCE [LARGE SCALE GENOMIC DNA]</scope>
    <source>
        <strain evidence="2">1006PhL</strain>
    </source>
</reference>